<reference evidence="6 7" key="1">
    <citation type="submission" date="2022-04" db="EMBL/GenBank/DDBJ databases">
        <title>Hymenobacter sp. isolated from the air.</title>
        <authorList>
            <person name="Won M."/>
            <person name="Lee C.-M."/>
            <person name="Woen H.-Y."/>
            <person name="Kwon S.-W."/>
        </authorList>
    </citation>
    <scope>NUCLEOTIDE SEQUENCE [LARGE SCALE GENOMIC DNA]</scope>
    <source>
        <strain evidence="7">5116 S-27</strain>
    </source>
</reference>
<dbReference type="InterPro" id="IPR023214">
    <property type="entry name" value="HAD_sf"/>
</dbReference>
<keyword evidence="4" id="KW-0460">Magnesium</keyword>
<dbReference type="Proteomes" id="UP000831785">
    <property type="component" value="Chromosome"/>
</dbReference>
<comment type="cofactor">
    <cofactor evidence="1">
        <name>Mg(2+)</name>
        <dbReference type="ChEBI" id="CHEBI:18420"/>
    </cofactor>
</comment>
<dbReference type="SUPFAM" id="SSF56784">
    <property type="entry name" value="HAD-like"/>
    <property type="match status" value="1"/>
</dbReference>
<evidence type="ECO:0000256" key="1">
    <source>
        <dbReference type="ARBA" id="ARBA00001946"/>
    </source>
</evidence>
<proteinExistence type="inferred from homology"/>
<evidence type="ECO:0000256" key="2">
    <source>
        <dbReference type="ARBA" id="ARBA00006171"/>
    </source>
</evidence>
<dbReference type="PANTHER" id="PTHR46193:SF18">
    <property type="entry name" value="HEXITOL PHOSPHATASE B"/>
    <property type="match status" value="1"/>
</dbReference>
<keyword evidence="5" id="KW-0119">Carbohydrate metabolism</keyword>
<evidence type="ECO:0000256" key="5">
    <source>
        <dbReference type="ARBA" id="ARBA00023277"/>
    </source>
</evidence>
<dbReference type="RefSeq" id="WP_244715901.1">
    <property type="nucleotide sequence ID" value="NZ_CP095049.1"/>
</dbReference>
<evidence type="ECO:0000256" key="3">
    <source>
        <dbReference type="ARBA" id="ARBA00022723"/>
    </source>
</evidence>
<sequence>MKAFLFDLNGTMIHDMDYHTDAWHHIFNHELGGHFTREEVKPQMYGKNQEVLVRMFGPDRFTEAEMAELALRKEQRYQQQFRPHLALLPGLPEFLERAYQLGIPMAIGSAAIPFNIDFVLDTLGIRHYFQAIVSADDVTRSKPHPETFLKAAALLQVEPADCLVFEDVPKGAEAALNAGMKAVVLTTTHEQHEFAHLPNILHFAADFTADAITALPQAL</sequence>
<organism evidence="6 7">
    <name type="scientific">Hymenobacter cellulosivorans</name>
    <dbReference type="NCBI Taxonomy" id="2932249"/>
    <lineage>
        <taxon>Bacteria</taxon>
        <taxon>Pseudomonadati</taxon>
        <taxon>Bacteroidota</taxon>
        <taxon>Cytophagia</taxon>
        <taxon>Cytophagales</taxon>
        <taxon>Hymenobacteraceae</taxon>
        <taxon>Hymenobacter</taxon>
    </lineage>
</organism>
<evidence type="ECO:0000256" key="4">
    <source>
        <dbReference type="ARBA" id="ARBA00022842"/>
    </source>
</evidence>
<comment type="similarity">
    <text evidence="2">Belongs to the HAD-like hydrolase superfamily. CbbY/CbbZ/Gph/YieH family.</text>
</comment>
<dbReference type="SFLD" id="SFLDG01129">
    <property type="entry name" value="C1.5:_HAD__Beta-PGM__Phosphata"/>
    <property type="match status" value="1"/>
</dbReference>
<dbReference type="InterPro" id="IPR023198">
    <property type="entry name" value="PGP-like_dom2"/>
</dbReference>
<dbReference type="PANTHER" id="PTHR46193">
    <property type="entry name" value="6-PHOSPHOGLUCONATE PHOSPHATASE"/>
    <property type="match status" value="1"/>
</dbReference>
<dbReference type="Gene3D" id="3.40.50.1000">
    <property type="entry name" value="HAD superfamily/HAD-like"/>
    <property type="match status" value="1"/>
</dbReference>
<keyword evidence="3" id="KW-0479">Metal-binding</keyword>
<dbReference type="Gene3D" id="1.10.150.240">
    <property type="entry name" value="Putative phosphatase, domain 2"/>
    <property type="match status" value="1"/>
</dbReference>
<dbReference type="InterPro" id="IPR051600">
    <property type="entry name" value="Beta-PGM-like"/>
</dbReference>
<name>A0ABY4FCG7_9BACT</name>
<dbReference type="Pfam" id="PF00702">
    <property type="entry name" value="Hydrolase"/>
    <property type="match status" value="1"/>
</dbReference>
<gene>
    <name evidence="6" type="ORF">MUN80_20685</name>
</gene>
<evidence type="ECO:0000313" key="7">
    <source>
        <dbReference type="Proteomes" id="UP000831785"/>
    </source>
</evidence>
<protein>
    <submittedName>
        <fullName evidence="6">HAD family phosphatase</fullName>
    </submittedName>
</protein>
<dbReference type="SFLD" id="SFLDS00003">
    <property type="entry name" value="Haloacid_Dehalogenase"/>
    <property type="match status" value="1"/>
</dbReference>
<dbReference type="InterPro" id="IPR006439">
    <property type="entry name" value="HAD-SF_hydro_IA"/>
</dbReference>
<dbReference type="EMBL" id="CP095049">
    <property type="protein sequence ID" value="UOQ52166.1"/>
    <property type="molecule type" value="Genomic_DNA"/>
</dbReference>
<dbReference type="SFLD" id="SFLDG01135">
    <property type="entry name" value="C1.5.6:_HAD__Beta-PGM__Phospha"/>
    <property type="match status" value="1"/>
</dbReference>
<dbReference type="CDD" id="cd07505">
    <property type="entry name" value="HAD_BPGM-like"/>
    <property type="match status" value="1"/>
</dbReference>
<accession>A0ABY4FCG7</accession>
<dbReference type="InterPro" id="IPR036412">
    <property type="entry name" value="HAD-like_sf"/>
</dbReference>
<evidence type="ECO:0000313" key="6">
    <source>
        <dbReference type="EMBL" id="UOQ52166.1"/>
    </source>
</evidence>
<keyword evidence="7" id="KW-1185">Reference proteome</keyword>
<dbReference type="NCBIfam" id="TIGR01509">
    <property type="entry name" value="HAD-SF-IA-v3"/>
    <property type="match status" value="1"/>
</dbReference>